<accession>A0AA38C6W5</accession>
<evidence type="ECO:0000313" key="1">
    <source>
        <dbReference type="EMBL" id="KAH9291217.1"/>
    </source>
</evidence>
<evidence type="ECO:0008006" key="3">
    <source>
        <dbReference type="Google" id="ProtNLM"/>
    </source>
</evidence>
<sequence length="60" mass="6962">LRQIGTVKDYIHQFQNLSLRVENIPEEKLNDLFLGGLKEQIETEVCMFNPHKVSDSMIMA</sequence>
<name>A0AA38C6W5_TAXCH</name>
<protein>
    <recommendedName>
        <fullName evidence="3">Retrotransposon gag domain-containing protein</fullName>
    </recommendedName>
</protein>
<organism evidence="1 2">
    <name type="scientific">Taxus chinensis</name>
    <name type="common">Chinese yew</name>
    <name type="synonym">Taxus wallichiana var. chinensis</name>
    <dbReference type="NCBI Taxonomy" id="29808"/>
    <lineage>
        <taxon>Eukaryota</taxon>
        <taxon>Viridiplantae</taxon>
        <taxon>Streptophyta</taxon>
        <taxon>Embryophyta</taxon>
        <taxon>Tracheophyta</taxon>
        <taxon>Spermatophyta</taxon>
        <taxon>Pinopsida</taxon>
        <taxon>Pinidae</taxon>
        <taxon>Conifers II</taxon>
        <taxon>Cupressales</taxon>
        <taxon>Taxaceae</taxon>
        <taxon>Taxus</taxon>
    </lineage>
</organism>
<keyword evidence="2" id="KW-1185">Reference proteome</keyword>
<comment type="caution">
    <text evidence="1">The sequence shown here is derived from an EMBL/GenBank/DDBJ whole genome shotgun (WGS) entry which is preliminary data.</text>
</comment>
<reference evidence="1 2" key="1">
    <citation type="journal article" date="2021" name="Nat. Plants">
        <title>The Taxus genome provides insights into paclitaxel biosynthesis.</title>
        <authorList>
            <person name="Xiong X."/>
            <person name="Gou J."/>
            <person name="Liao Q."/>
            <person name="Li Y."/>
            <person name="Zhou Q."/>
            <person name="Bi G."/>
            <person name="Li C."/>
            <person name="Du R."/>
            <person name="Wang X."/>
            <person name="Sun T."/>
            <person name="Guo L."/>
            <person name="Liang H."/>
            <person name="Lu P."/>
            <person name="Wu Y."/>
            <person name="Zhang Z."/>
            <person name="Ro D.K."/>
            <person name="Shang Y."/>
            <person name="Huang S."/>
            <person name="Yan J."/>
        </authorList>
    </citation>
    <scope>NUCLEOTIDE SEQUENCE [LARGE SCALE GENOMIC DNA]</scope>
    <source>
        <strain evidence="1">Ta-2019</strain>
    </source>
</reference>
<proteinExistence type="predicted"/>
<dbReference type="EMBL" id="JAHRHJ020003765">
    <property type="protein sequence ID" value="KAH9291217.1"/>
    <property type="molecule type" value="Genomic_DNA"/>
</dbReference>
<evidence type="ECO:0000313" key="2">
    <source>
        <dbReference type="Proteomes" id="UP000824469"/>
    </source>
</evidence>
<dbReference type="Proteomes" id="UP000824469">
    <property type="component" value="Unassembled WGS sequence"/>
</dbReference>
<feature type="non-terminal residue" evidence="1">
    <location>
        <position position="1"/>
    </location>
</feature>
<dbReference type="AlphaFoldDB" id="A0AA38C6W5"/>
<gene>
    <name evidence="1" type="ORF">KI387_043598</name>
</gene>
<feature type="non-terminal residue" evidence="1">
    <location>
        <position position="60"/>
    </location>
</feature>